<reference evidence="1" key="1">
    <citation type="submission" date="2012-11" db="EMBL/GenBank/DDBJ databases">
        <title>Dependencies among metagenomic species, viruses, plasmids and units of genetic variation.</title>
        <authorList>
            <person name="Nielsen H.B."/>
            <person name="Almeida M."/>
            <person name="Juncker A.S."/>
            <person name="Rasmussen S."/>
            <person name="Li J."/>
            <person name="Sunagawa S."/>
            <person name="Plichta D."/>
            <person name="Gautier L."/>
            <person name="Le Chatelier E."/>
            <person name="Peletier E."/>
            <person name="Bonde I."/>
            <person name="Nielsen T."/>
            <person name="Manichanh C."/>
            <person name="Arumugam M."/>
            <person name="Batto J."/>
            <person name="Santos M.B.Q.D."/>
            <person name="Blom N."/>
            <person name="Borruel N."/>
            <person name="Burgdorf K.S."/>
            <person name="Boumezbeur F."/>
            <person name="Casellas F."/>
            <person name="Dore J."/>
            <person name="Guarner F."/>
            <person name="Hansen T."/>
            <person name="Hildebrand F."/>
            <person name="Kaas R.S."/>
            <person name="Kennedy S."/>
            <person name="Kristiansen K."/>
            <person name="Kultima J.R."/>
            <person name="Leonard P."/>
            <person name="Levenez F."/>
            <person name="Lund O."/>
            <person name="Moumen B."/>
            <person name="Le Paslier D."/>
            <person name="Pons N."/>
            <person name="Pedersen O."/>
            <person name="Prifti E."/>
            <person name="Qin J."/>
            <person name="Raes J."/>
            <person name="Tap J."/>
            <person name="Tims S."/>
            <person name="Ussery D.W."/>
            <person name="Yamada T."/>
            <person name="MetaHit consortium"/>
            <person name="Renault P."/>
            <person name="Sicheritz-Ponten T."/>
            <person name="Bork P."/>
            <person name="Wang J."/>
            <person name="Brunak S."/>
            <person name="Ehrlich S.D."/>
        </authorList>
    </citation>
    <scope>NUCLEOTIDE SEQUENCE [LARGE SCALE GENOMIC DNA]</scope>
</reference>
<proteinExistence type="predicted"/>
<evidence type="ECO:0000313" key="1">
    <source>
        <dbReference type="EMBL" id="CCZ87237.1"/>
    </source>
</evidence>
<protein>
    <submittedName>
        <fullName evidence="1">Uncharacterized protein</fullName>
    </submittedName>
</protein>
<comment type="caution">
    <text evidence="1">The sequence shown here is derived from an EMBL/GenBank/DDBJ whole genome shotgun (WGS) entry which is preliminary data.</text>
</comment>
<dbReference type="Proteomes" id="UP000018372">
    <property type="component" value="Unassembled WGS sequence"/>
</dbReference>
<organism evidence="1 2">
    <name type="scientific">Phocaeicola plebeius CAG:211</name>
    <dbReference type="NCBI Taxonomy" id="1263052"/>
    <lineage>
        <taxon>Bacteria</taxon>
        <taxon>Pseudomonadati</taxon>
        <taxon>Bacteroidota</taxon>
        <taxon>Bacteroidia</taxon>
        <taxon>Bacteroidales</taxon>
        <taxon>Bacteroidaceae</taxon>
        <taxon>Phocaeicola</taxon>
    </lineage>
</organism>
<name>R5W3C8_9BACT</name>
<dbReference type="AlphaFoldDB" id="R5W3C8"/>
<gene>
    <name evidence="1" type="ORF">BN536_02015</name>
</gene>
<sequence length="67" mass="7810">MLCKTKKKNTFVTEISKGIKNVERSLRLIGKRRGARVVEEARLESVYTPKAYHGFESRSLREKEKNN</sequence>
<dbReference type="EMBL" id="CBAT010000132">
    <property type="protein sequence ID" value="CCZ87237.1"/>
    <property type="molecule type" value="Genomic_DNA"/>
</dbReference>
<accession>R5W3C8</accession>
<evidence type="ECO:0000313" key="2">
    <source>
        <dbReference type="Proteomes" id="UP000018372"/>
    </source>
</evidence>